<dbReference type="EMBL" id="CAXLJL010000345">
    <property type="protein sequence ID" value="CAL5136633.1"/>
    <property type="molecule type" value="Genomic_DNA"/>
</dbReference>
<comment type="similarity">
    <text evidence="1">Belongs to the cornifelin family.</text>
</comment>
<organism evidence="2 3">
    <name type="scientific">Calicophoron daubneyi</name>
    <name type="common">Rumen fluke</name>
    <name type="synonym">Paramphistomum daubneyi</name>
    <dbReference type="NCBI Taxonomy" id="300641"/>
    <lineage>
        <taxon>Eukaryota</taxon>
        <taxon>Metazoa</taxon>
        <taxon>Spiralia</taxon>
        <taxon>Lophotrochozoa</taxon>
        <taxon>Platyhelminthes</taxon>
        <taxon>Trematoda</taxon>
        <taxon>Digenea</taxon>
        <taxon>Plagiorchiida</taxon>
        <taxon>Pronocephalata</taxon>
        <taxon>Paramphistomoidea</taxon>
        <taxon>Paramphistomidae</taxon>
        <taxon>Calicophoron</taxon>
    </lineage>
</organism>
<dbReference type="Proteomes" id="UP001497525">
    <property type="component" value="Unassembled WGS sequence"/>
</dbReference>
<evidence type="ECO:0000313" key="2">
    <source>
        <dbReference type="EMBL" id="CAL5136633.1"/>
    </source>
</evidence>
<protein>
    <submittedName>
        <fullName evidence="2">Uncharacterized protein</fullName>
    </submittedName>
</protein>
<gene>
    <name evidence="2" type="ORF">CDAUBV1_LOCUS10759</name>
</gene>
<reference evidence="2" key="1">
    <citation type="submission" date="2024-06" db="EMBL/GenBank/DDBJ databases">
        <authorList>
            <person name="Liu X."/>
            <person name="Lenzi L."/>
            <person name="Haldenby T S."/>
            <person name="Uol C."/>
        </authorList>
    </citation>
    <scope>NUCLEOTIDE SEQUENCE</scope>
</reference>
<dbReference type="Pfam" id="PF04749">
    <property type="entry name" value="PLAC8"/>
    <property type="match status" value="1"/>
</dbReference>
<evidence type="ECO:0000313" key="3">
    <source>
        <dbReference type="Proteomes" id="UP001497525"/>
    </source>
</evidence>
<dbReference type="AlphaFoldDB" id="A0AAV2TNQ4"/>
<evidence type="ECO:0000256" key="1">
    <source>
        <dbReference type="ARBA" id="ARBA00009024"/>
    </source>
</evidence>
<dbReference type="PANTHER" id="PTHR15907">
    <property type="entry name" value="DUF614 FAMILY PROTEIN-RELATED"/>
    <property type="match status" value="1"/>
</dbReference>
<proteinExistence type="inferred from homology"/>
<name>A0AAV2TNQ4_CALDB</name>
<accession>A0AAV2TNQ4</accession>
<comment type="caution">
    <text evidence="2">The sequence shown here is derived from an EMBL/GenBank/DDBJ whole genome shotgun (WGS) entry which is preliminary data.</text>
</comment>
<dbReference type="InterPro" id="IPR006461">
    <property type="entry name" value="PLAC_motif_containing"/>
</dbReference>
<sequence>MAATNGVDQRVTVINEQPSSQKKEVRDWHDGLCACGNNCGNCVLTAFCYPCVVCHMYRMYDECCGAPLILVCPEVLLTVKHRAKNRIIGSIVNDCCTFCWCAPCATCRLYRDMVYVEQTKGLLE</sequence>